<organism evidence="2 3">
    <name type="scientific">Exophiala spinifera</name>
    <dbReference type="NCBI Taxonomy" id="91928"/>
    <lineage>
        <taxon>Eukaryota</taxon>
        <taxon>Fungi</taxon>
        <taxon>Dikarya</taxon>
        <taxon>Ascomycota</taxon>
        <taxon>Pezizomycotina</taxon>
        <taxon>Eurotiomycetes</taxon>
        <taxon>Chaetothyriomycetidae</taxon>
        <taxon>Chaetothyriales</taxon>
        <taxon>Herpotrichiellaceae</taxon>
        <taxon>Exophiala</taxon>
    </lineage>
</organism>
<dbReference type="Proteomes" id="UP000053328">
    <property type="component" value="Unassembled WGS sequence"/>
</dbReference>
<sequence>MTGTSSDGLVIILSSGRSEGGTPGEAKSVINSHIAKLTHERRRQQRRKEALAESQEQEQRWLSHQRSSSHDATQNFTPAPYLKTSHPANKLDRCGPDGQIGFLRAETVADNEDSDRKYLEKSKAAGRLQAWYGRKPSPRTVLGKGNSDPFDSFAVTIDPWANRFMDFGKTHLIPALYQTGNRGWAPSSPAARNWHAGIKDLSDRCAAFGLMSYYATALTIISSDAEAAKKALVLKTKAVELLRHQLVVNDALGPGAEANLQGLIFRLFRAEVLGRNPKAALLHGIMLRRSLERQRNTGTLDLGALSVSIYHDNFRSTASMERPIFDYEDFVPAVFAAVWKRLPLVLPKEAEEDLGEPDPSITDPRLRLTVKEMRPFFLMYSLMATKRKTNASATDWFWFLSRSETFQGQLMNRYFWLLNDATEDTQHPAVVHLQACICLAVLFTIRSPVNNPRVTGIPLYDSAATILQRIAEGLLIVEDCVRSTSSTALSSIPSINNSLLWIYYVGSMAEMRCQSLRTPVGFYGNRLSAKIVEMEIDGWESLVSIFKAFLFSEVYCVPYNPEQWFAAMKAHGHR</sequence>
<name>A0A0D2BH42_9EURO</name>
<dbReference type="RefSeq" id="XP_016238534.1">
    <property type="nucleotide sequence ID" value="XM_016376964.1"/>
</dbReference>
<feature type="region of interest" description="Disordered" evidence="1">
    <location>
        <begin position="14"/>
        <end position="95"/>
    </location>
</feature>
<protein>
    <recommendedName>
        <fullName evidence="4">Transcription factor domain-containing protein</fullName>
    </recommendedName>
</protein>
<dbReference type="AlphaFoldDB" id="A0A0D2BH42"/>
<accession>A0A0D2BH42</accession>
<gene>
    <name evidence="2" type="ORF">PV08_02606</name>
</gene>
<evidence type="ECO:0000313" key="3">
    <source>
        <dbReference type="Proteomes" id="UP000053328"/>
    </source>
</evidence>
<dbReference type="HOGENOM" id="CLU_025452_0_0_1"/>
<keyword evidence="3" id="KW-1185">Reference proteome</keyword>
<dbReference type="GeneID" id="27329689"/>
<proteinExistence type="predicted"/>
<dbReference type="VEuPathDB" id="FungiDB:PV08_02606"/>
<reference evidence="2 3" key="1">
    <citation type="submission" date="2015-01" db="EMBL/GenBank/DDBJ databases">
        <title>The Genome Sequence of Exophiala spinifera CBS89968.</title>
        <authorList>
            <consortium name="The Broad Institute Genomics Platform"/>
            <person name="Cuomo C."/>
            <person name="de Hoog S."/>
            <person name="Gorbushina A."/>
            <person name="Stielow B."/>
            <person name="Teixiera M."/>
            <person name="Abouelleil A."/>
            <person name="Chapman S.B."/>
            <person name="Priest M."/>
            <person name="Young S.K."/>
            <person name="Wortman J."/>
            <person name="Nusbaum C."/>
            <person name="Birren B."/>
        </authorList>
    </citation>
    <scope>NUCLEOTIDE SEQUENCE [LARGE SCALE GENOMIC DNA]</scope>
    <source>
        <strain evidence="2 3">CBS 89968</strain>
    </source>
</reference>
<dbReference type="OrthoDB" id="4140097at2759"/>
<evidence type="ECO:0000256" key="1">
    <source>
        <dbReference type="SAM" id="MobiDB-lite"/>
    </source>
</evidence>
<feature type="compositionally biased region" description="Basic and acidic residues" evidence="1">
    <location>
        <begin position="47"/>
        <end position="61"/>
    </location>
</feature>
<evidence type="ECO:0008006" key="4">
    <source>
        <dbReference type="Google" id="ProtNLM"/>
    </source>
</evidence>
<evidence type="ECO:0000313" key="2">
    <source>
        <dbReference type="EMBL" id="KIW18318.1"/>
    </source>
</evidence>
<dbReference type="EMBL" id="KN847493">
    <property type="protein sequence ID" value="KIW18318.1"/>
    <property type="molecule type" value="Genomic_DNA"/>
</dbReference>
<feature type="compositionally biased region" description="Polar residues" evidence="1">
    <location>
        <begin position="62"/>
        <end position="77"/>
    </location>
</feature>